<gene>
    <name evidence="2" type="primary">ORF191285</name>
</gene>
<dbReference type="GO" id="GO:0005634">
    <property type="term" value="C:nucleus"/>
    <property type="evidence" value="ECO:0007669"/>
    <property type="project" value="TreeGrafter"/>
</dbReference>
<reference evidence="2" key="1">
    <citation type="submission" date="2014-12" db="EMBL/GenBank/DDBJ databases">
        <title>Insight into the proteome of Arion vulgaris.</title>
        <authorList>
            <person name="Aradska J."/>
            <person name="Bulat T."/>
            <person name="Smidak R."/>
            <person name="Sarate P."/>
            <person name="Gangsoo J."/>
            <person name="Sialana F."/>
            <person name="Bilban M."/>
            <person name="Lubec G."/>
        </authorList>
    </citation>
    <scope>NUCLEOTIDE SEQUENCE</scope>
    <source>
        <tissue evidence="2">Skin</tissue>
    </source>
</reference>
<dbReference type="SUPFAM" id="SSF52833">
    <property type="entry name" value="Thioredoxin-like"/>
    <property type="match status" value="1"/>
</dbReference>
<name>A0A0B7BLJ8_9EUPU</name>
<evidence type="ECO:0000259" key="1">
    <source>
        <dbReference type="PROSITE" id="PS51352"/>
    </source>
</evidence>
<dbReference type="GO" id="GO:0031397">
    <property type="term" value="P:negative regulation of protein ubiquitination"/>
    <property type="evidence" value="ECO:0007669"/>
    <property type="project" value="TreeGrafter"/>
</dbReference>
<dbReference type="PANTHER" id="PTHR46472:SF1">
    <property type="entry name" value="NUCLEOREDOXIN"/>
    <property type="match status" value="1"/>
</dbReference>
<sequence length="142" mass="16067">MALVTLLGSEVKGKDGSVNVTSLSDNDVVGIYFSAHWCPPCRAFTPVFGEYYKKLRADGKKFEVVFVSSDREEEACDEYYSQMPWLILPYKDRQRKEQLSQKYGVRGIPTVVFLDAKTGELISQDGRKIVNTDVNGDGFPWK</sequence>
<dbReference type="PROSITE" id="PS51352">
    <property type="entry name" value="THIOREDOXIN_2"/>
    <property type="match status" value="1"/>
</dbReference>
<dbReference type="InterPro" id="IPR012336">
    <property type="entry name" value="Thioredoxin-like_fold"/>
</dbReference>
<evidence type="ECO:0000313" key="2">
    <source>
        <dbReference type="EMBL" id="CEK92965.1"/>
    </source>
</evidence>
<feature type="domain" description="Thioredoxin" evidence="1">
    <location>
        <begin position="1"/>
        <end position="142"/>
    </location>
</feature>
<organism evidence="2">
    <name type="scientific">Arion vulgaris</name>
    <dbReference type="NCBI Taxonomy" id="1028688"/>
    <lineage>
        <taxon>Eukaryota</taxon>
        <taxon>Metazoa</taxon>
        <taxon>Spiralia</taxon>
        <taxon>Lophotrochozoa</taxon>
        <taxon>Mollusca</taxon>
        <taxon>Gastropoda</taxon>
        <taxon>Heterobranchia</taxon>
        <taxon>Euthyneura</taxon>
        <taxon>Panpulmonata</taxon>
        <taxon>Eupulmonata</taxon>
        <taxon>Stylommatophora</taxon>
        <taxon>Helicina</taxon>
        <taxon>Arionoidea</taxon>
        <taxon>Arionidae</taxon>
        <taxon>Arion</taxon>
    </lineage>
</organism>
<dbReference type="EMBL" id="HACG01046100">
    <property type="protein sequence ID" value="CEK92965.1"/>
    <property type="molecule type" value="Transcribed_RNA"/>
</dbReference>
<protein>
    <recommendedName>
        <fullName evidence="1">Thioredoxin domain-containing protein</fullName>
    </recommendedName>
</protein>
<dbReference type="GO" id="GO:0030178">
    <property type="term" value="P:negative regulation of Wnt signaling pathway"/>
    <property type="evidence" value="ECO:0007669"/>
    <property type="project" value="TreeGrafter"/>
</dbReference>
<dbReference type="PANTHER" id="PTHR46472">
    <property type="entry name" value="NUCLEOREDOXIN"/>
    <property type="match status" value="1"/>
</dbReference>
<dbReference type="AlphaFoldDB" id="A0A0B7BLJ8"/>
<dbReference type="GO" id="GO:0004791">
    <property type="term" value="F:thioredoxin-disulfide reductase (NADPH) activity"/>
    <property type="evidence" value="ECO:0007669"/>
    <property type="project" value="TreeGrafter"/>
</dbReference>
<accession>A0A0B7BLJ8</accession>
<dbReference type="InterPro" id="IPR036249">
    <property type="entry name" value="Thioredoxin-like_sf"/>
</dbReference>
<dbReference type="Gene3D" id="3.40.30.10">
    <property type="entry name" value="Glutaredoxin"/>
    <property type="match status" value="1"/>
</dbReference>
<dbReference type="InterPro" id="IPR013766">
    <property type="entry name" value="Thioredoxin_domain"/>
</dbReference>
<proteinExistence type="predicted"/>
<dbReference type="Pfam" id="PF13905">
    <property type="entry name" value="Thioredoxin_8"/>
    <property type="match status" value="1"/>
</dbReference>